<keyword evidence="2" id="KW-0812">Transmembrane</keyword>
<feature type="transmembrane region" description="Helical" evidence="2">
    <location>
        <begin position="6"/>
        <end position="24"/>
    </location>
</feature>
<evidence type="ECO:0000313" key="3">
    <source>
        <dbReference type="EMBL" id="KAJ6636211.1"/>
    </source>
</evidence>
<reference evidence="3" key="1">
    <citation type="submission" date="2022-07" db="EMBL/GenBank/DDBJ databases">
        <authorList>
            <person name="Trinca V."/>
            <person name="Uliana J.V.C."/>
            <person name="Torres T.T."/>
            <person name="Ward R.J."/>
            <person name="Monesi N."/>
        </authorList>
    </citation>
    <scope>NUCLEOTIDE SEQUENCE</scope>
    <source>
        <strain evidence="3">HSMRA1968</strain>
        <tissue evidence="3">Whole embryos</tissue>
    </source>
</reference>
<name>A0A9Q0MQS9_9DIPT</name>
<feature type="region of interest" description="Disordered" evidence="1">
    <location>
        <begin position="81"/>
        <end position="103"/>
    </location>
</feature>
<evidence type="ECO:0000313" key="4">
    <source>
        <dbReference type="Proteomes" id="UP001151699"/>
    </source>
</evidence>
<dbReference type="OrthoDB" id="10617093at2759"/>
<accession>A0A9Q0MQS9</accession>
<keyword evidence="2" id="KW-1133">Transmembrane helix</keyword>
<dbReference type="EMBL" id="WJQU01000004">
    <property type="protein sequence ID" value="KAJ6636211.1"/>
    <property type="molecule type" value="Genomic_DNA"/>
</dbReference>
<dbReference type="Proteomes" id="UP001151699">
    <property type="component" value="Chromosome C"/>
</dbReference>
<dbReference type="AlphaFoldDB" id="A0A9Q0MQS9"/>
<keyword evidence="2" id="KW-0472">Membrane</keyword>
<proteinExistence type="predicted"/>
<protein>
    <submittedName>
        <fullName evidence="3">Uncharacterized protein</fullName>
    </submittedName>
</protein>
<evidence type="ECO:0000256" key="2">
    <source>
        <dbReference type="SAM" id="Phobius"/>
    </source>
</evidence>
<evidence type="ECO:0000256" key="1">
    <source>
        <dbReference type="SAM" id="MobiDB-lite"/>
    </source>
</evidence>
<sequence>MAIGMVVIVLVVVGLVFYFSQRNFKKRCNIHRRRWLESDINIGNHDGQIYDTSVSLEECQSQPIDLYQDDFPPSYETVVQQSRNSLKRNDHSSENNFDELERDSPKCQSNCCEEFPALLHASQPINHSISTISGEHSSLIGREDLASSSSHEVERTIRRNYSKDESKANIRRMCDTQIESALEMQTEERLEIVPTKTAECQNEIASLDASGLPSYDTALKIQACGNM</sequence>
<organism evidence="3 4">
    <name type="scientific">Pseudolycoriella hygida</name>
    <dbReference type="NCBI Taxonomy" id="35572"/>
    <lineage>
        <taxon>Eukaryota</taxon>
        <taxon>Metazoa</taxon>
        <taxon>Ecdysozoa</taxon>
        <taxon>Arthropoda</taxon>
        <taxon>Hexapoda</taxon>
        <taxon>Insecta</taxon>
        <taxon>Pterygota</taxon>
        <taxon>Neoptera</taxon>
        <taxon>Endopterygota</taxon>
        <taxon>Diptera</taxon>
        <taxon>Nematocera</taxon>
        <taxon>Sciaroidea</taxon>
        <taxon>Sciaridae</taxon>
        <taxon>Pseudolycoriella</taxon>
    </lineage>
</organism>
<keyword evidence="4" id="KW-1185">Reference proteome</keyword>
<comment type="caution">
    <text evidence="3">The sequence shown here is derived from an EMBL/GenBank/DDBJ whole genome shotgun (WGS) entry which is preliminary data.</text>
</comment>
<gene>
    <name evidence="3" type="ORF">Bhyg_14799</name>
</gene>